<dbReference type="SUPFAM" id="SSF101498">
    <property type="entry name" value="Anti-sigma factor FlgM"/>
    <property type="match status" value="1"/>
</dbReference>
<feature type="domain" description="Anti-sigma-28 factor FlgM C-terminal" evidence="10">
    <location>
        <begin position="37"/>
        <end position="82"/>
    </location>
</feature>
<dbReference type="InterPro" id="IPR035890">
    <property type="entry name" value="Anti-sigma-28_factor_FlgM_sf"/>
</dbReference>
<dbReference type="Pfam" id="PF04316">
    <property type="entry name" value="FlgM"/>
    <property type="match status" value="1"/>
</dbReference>
<proteinExistence type="inferred from homology"/>
<dbReference type="STRING" id="119000.SAMN05661010_00498"/>
<dbReference type="AlphaFoldDB" id="A0A1G9FSN1"/>
<accession>A0A1G9FSN1</accession>
<dbReference type="RefSeq" id="WP_089725160.1">
    <property type="nucleotide sequence ID" value="NZ_FNGI01000001.1"/>
</dbReference>
<name>A0A1G9FSN1_9GAMM</name>
<keyword evidence="4" id="KW-1005">Bacterial flagellum biogenesis</keyword>
<dbReference type="OrthoDB" id="5298032at2"/>
<dbReference type="GO" id="GO:0045892">
    <property type="term" value="P:negative regulation of DNA-templated transcription"/>
    <property type="evidence" value="ECO:0007669"/>
    <property type="project" value="InterPro"/>
</dbReference>
<keyword evidence="6" id="KW-0804">Transcription</keyword>
<evidence type="ECO:0000256" key="8">
    <source>
        <dbReference type="ARBA" id="ARBA00030117"/>
    </source>
</evidence>
<dbReference type="InterPro" id="IPR007412">
    <property type="entry name" value="FlgM"/>
</dbReference>
<evidence type="ECO:0000256" key="1">
    <source>
        <dbReference type="ARBA" id="ARBA00005322"/>
    </source>
</evidence>
<keyword evidence="12" id="KW-1185">Reference proteome</keyword>
<comment type="similarity">
    <text evidence="1">Belongs to the FlgM family.</text>
</comment>
<dbReference type="GO" id="GO:0044781">
    <property type="term" value="P:bacterial-type flagellum organization"/>
    <property type="evidence" value="ECO:0007669"/>
    <property type="project" value="UniProtKB-KW"/>
</dbReference>
<evidence type="ECO:0000256" key="5">
    <source>
        <dbReference type="ARBA" id="ARBA00023015"/>
    </source>
</evidence>
<evidence type="ECO:0000256" key="9">
    <source>
        <dbReference type="SAM" id="MobiDB-lite"/>
    </source>
</evidence>
<evidence type="ECO:0000256" key="7">
    <source>
        <dbReference type="ARBA" id="ARBA00024739"/>
    </source>
</evidence>
<comment type="function">
    <text evidence="7">Responsible for the coupling of flagellin expression to flagellar assembly by preventing expression of the flagellin genes when a component of the middle class of proteins is defective. It negatively regulates flagellar genes by inhibiting the activity of FliA by directly binding to FliA.</text>
</comment>
<keyword evidence="5" id="KW-0805">Transcription regulation</keyword>
<feature type="region of interest" description="Disordered" evidence="9">
    <location>
        <begin position="1"/>
        <end position="50"/>
    </location>
</feature>
<evidence type="ECO:0000313" key="12">
    <source>
        <dbReference type="Proteomes" id="UP000198654"/>
    </source>
</evidence>
<dbReference type="EMBL" id="FNGI01000001">
    <property type="protein sequence ID" value="SDK91335.1"/>
    <property type="molecule type" value="Genomic_DNA"/>
</dbReference>
<dbReference type="Proteomes" id="UP000198654">
    <property type="component" value="Unassembled WGS sequence"/>
</dbReference>
<protein>
    <recommendedName>
        <fullName evidence="2">Negative regulator of flagellin synthesis</fullName>
    </recommendedName>
    <alternativeName>
        <fullName evidence="8">Anti-sigma-28 factor</fullName>
    </alternativeName>
</protein>
<evidence type="ECO:0000259" key="10">
    <source>
        <dbReference type="Pfam" id="PF04316"/>
    </source>
</evidence>
<sequence length="93" mass="9920">MKIDSSHPLHRATQGEVNKAAQPAKGESVTQSTNPAAITHLSDSARDDSQDIDAARVAEIRQAISEGRLDIRAERIADGLIDSVRDLLGDTSS</sequence>
<keyword evidence="3" id="KW-0678">Repressor</keyword>
<dbReference type="InterPro" id="IPR031316">
    <property type="entry name" value="FlgM_C"/>
</dbReference>
<evidence type="ECO:0000256" key="2">
    <source>
        <dbReference type="ARBA" id="ARBA00017823"/>
    </source>
</evidence>
<evidence type="ECO:0000313" key="11">
    <source>
        <dbReference type="EMBL" id="SDK91335.1"/>
    </source>
</evidence>
<evidence type="ECO:0000256" key="4">
    <source>
        <dbReference type="ARBA" id="ARBA00022795"/>
    </source>
</evidence>
<evidence type="ECO:0000256" key="6">
    <source>
        <dbReference type="ARBA" id="ARBA00023163"/>
    </source>
</evidence>
<reference evidence="11 12" key="1">
    <citation type="submission" date="2016-10" db="EMBL/GenBank/DDBJ databases">
        <authorList>
            <person name="de Groot N.N."/>
        </authorList>
    </citation>
    <scope>NUCLEOTIDE SEQUENCE [LARGE SCALE GENOMIC DNA]</scope>
    <source>
        <strain evidence="11 12">DSM 14789</strain>
    </source>
</reference>
<evidence type="ECO:0000256" key="3">
    <source>
        <dbReference type="ARBA" id="ARBA00022491"/>
    </source>
</evidence>
<dbReference type="NCBIfam" id="TIGR03824">
    <property type="entry name" value="FlgM_jcvi"/>
    <property type="match status" value="1"/>
</dbReference>
<organism evidence="11 12">
    <name type="scientific">Modicisalibacter muralis</name>
    <dbReference type="NCBI Taxonomy" id="119000"/>
    <lineage>
        <taxon>Bacteria</taxon>
        <taxon>Pseudomonadati</taxon>
        <taxon>Pseudomonadota</taxon>
        <taxon>Gammaproteobacteria</taxon>
        <taxon>Oceanospirillales</taxon>
        <taxon>Halomonadaceae</taxon>
        <taxon>Modicisalibacter</taxon>
    </lineage>
</organism>
<gene>
    <name evidence="11" type="ORF">SAMN05661010_00498</name>
</gene>